<dbReference type="Proteomes" id="UP000762676">
    <property type="component" value="Unassembled WGS sequence"/>
</dbReference>
<feature type="compositionally biased region" description="Basic residues" evidence="1">
    <location>
        <begin position="169"/>
        <end position="182"/>
    </location>
</feature>
<evidence type="ECO:0000313" key="2">
    <source>
        <dbReference type="EMBL" id="GFR91427.1"/>
    </source>
</evidence>
<evidence type="ECO:0000256" key="1">
    <source>
        <dbReference type="SAM" id="MobiDB-lite"/>
    </source>
</evidence>
<dbReference type="AlphaFoldDB" id="A0AAV4H1M8"/>
<dbReference type="EMBL" id="BMAT01008732">
    <property type="protein sequence ID" value="GFR91427.1"/>
    <property type="molecule type" value="Genomic_DNA"/>
</dbReference>
<name>A0AAV4H1M8_9GAST</name>
<evidence type="ECO:0000313" key="3">
    <source>
        <dbReference type="Proteomes" id="UP000762676"/>
    </source>
</evidence>
<proteinExistence type="predicted"/>
<organism evidence="2 3">
    <name type="scientific">Elysia marginata</name>
    <dbReference type="NCBI Taxonomy" id="1093978"/>
    <lineage>
        <taxon>Eukaryota</taxon>
        <taxon>Metazoa</taxon>
        <taxon>Spiralia</taxon>
        <taxon>Lophotrochozoa</taxon>
        <taxon>Mollusca</taxon>
        <taxon>Gastropoda</taxon>
        <taxon>Heterobranchia</taxon>
        <taxon>Euthyneura</taxon>
        <taxon>Panpulmonata</taxon>
        <taxon>Sacoglossa</taxon>
        <taxon>Placobranchoidea</taxon>
        <taxon>Plakobranchidae</taxon>
        <taxon>Elysia</taxon>
    </lineage>
</organism>
<feature type="region of interest" description="Disordered" evidence="1">
    <location>
        <begin position="141"/>
        <end position="182"/>
    </location>
</feature>
<gene>
    <name evidence="2" type="ORF">ElyMa_004327400</name>
</gene>
<keyword evidence="3" id="KW-1185">Reference proteome</keyword>
<protein>
    <submittedName>
        <fullName evidence="2">Uncharacterized protein</fullName>
    </submittedName>
</protein>
<comment type="caution">
    <text evidence="2">The sequence shown here is derived from an EMBL/GenBank/DDBJ whole genome shotgun (WGS) entry which is preliminary data.</text>
</comment>
<accession>A0AAV4H1M8</accession>
<sequence length="182" mass="20323">MKPATDLCFTCQKGATKVARAKHLGEERKSEALQEFEEHLETVTKERSFYKTICDEVKAQIPSNLNLGPHDPSSFDDGTIAAKIFSDRPKTLHKLLKVPLPIPTELPKLINPPGLDNKRQWYLYNEIREFVDEAYRDIAAPLPQQPQLSQHEPSAADISADVSQPPPAKVRKKGKGKKGGSQ</sequence>
<reference evidence="2 3" key="1">
    <citation type="journal article" date="2021" name="Elife">
        <title>Chloroplast acquisition without the gene transfer in kleptoplastic sea slugs, Plakobranchus ocellatus.</title>
        <authorList>
            <person name="Maeda T."/>
            <person name="Takahashi S."/>
            <person name="Yoshida T."/>
            <person name="Shimamura S."/>
            <person name="Takaki Y."/>
            <person name="Nagai Y."/>
            <person name="Toyoda A."/>
            <person name="Suzuki Y."/>
            <person name="Arimoto A."/>
            <person name="Ishii H."/>
            <person name="Satoh N."/>
            <person name="Nishiyama T."/>
            <person name="Hasebe M."/>
            <person name="Maruyama T."/>
            <person name="Minagawa J."/>
            <person name="Obokata J."/>
            <person name="Shigenobu S."/>
        </authorList>
    </citation>
    <scope>NUCLEOTIDE SEQUENCE [LARGE SCALE GENOMIC DNA]</scope>
</reference>